<gene>
    <name evidence="2" type="ORF">P691DRAFT_783489</name>
</gene>
<sequence length="149" mass="16841">MFHPDFEEASKEIEDNQGKGEWPRKRDGKVNLIIHTLVQANRSMLMCRKDEVTLMTNEKEKNPRRLCSAGKGGPKRKQMNEEVWHIEDSQGTMQFVTAPIWKQLEDCLGLTYYEGNCGKNERGGGGRWCFISVGPTAVKLPGGWIGGDE</sequence>
<accession>A0A9P5X849</accession>
<organism evidence="2 3">
    <name type="scientific">Macrolepiota fuliginosa MF-IS2</name>
    <dbReference type="NCBI Taxonomy" id="1400762"/>
    <lineage>
        <taxon>Eukaryota</taxon>
        <taxon>Fungi</taxon>
        <taxon>Dikarya</taxon>
        <taxon>Basidiomycota</taxon>
        <taxon>Agaricomycotina</taxon>
        <taxon>Agaricomycetes</taxon>
        <taxon>Agaricomycetidae</taxon>
        <taxon>Agaricales</taxon>
        <taxon>Agaricineae</taxon>
        <taxon>Agaricaceae</taxon>
        <taxon>Macrolepiota</taxon>
    </lineage>
</organism>
<dbReference type="Proteomes" id="UP000807342">
    <property type="component" value="Unassembled WGS sequence"/>
</dbReference>
<evidence type="ECO:0000313" key="2">
    <source>
        <dbReference type="EMBL" id="KAF9446598.1"/>
    </source>
</evidence>
<proteinExistence type="predicted"/>
<protein>
    <submittedName>
        <fullName evidence="2">Uncharacterized protein</fullName>
    </submittedName>
</protein>
<evidence type="ECO:0000256" key="1">
    <source>
        <dbReference type="SAM" id="MobiDB-lite"/>
    </source>
</evidence>
<reference evidence="2" key="1">
    <citation type="submission" date="2020-11" db="EMBL/GenBank/DDBJ databases">
        <authorList>
            <consortium name="DOE Joint Genome Institute"/>
            <person name="Ahrendt S."/>
            <person name="Riley R."/>
            <person name="Andreopoulos W."/>
            <person name="Labutti K."/>
            <person name="Pangilinan J."/>
            <person name="Ruiz-Duenas F.J."/>
            <person name="Barrasa J.M."/>
            <person name="Sanchez-Garcia M."/>
            <person name="Camarero S."/>
            <person name="Miyauchi S."/>
            <person name="Serrano A."/>
            <person name="Linde D."/>
            <person name="Babiker R."/>
            <person name="Drula E."/>
            <person name="Ayuso-Fernandez I."/>
            <person name="Pacheco R."/>
            <person name="Padilla G."/>
            <person name="Ferreira P."/>
            <person name="Barriuso J."/>
            <person name="Kellner H."/>
            <person name="Castanera R."/>
            <person name="Alfaro M."/>
            <person name="Ramirez L."/>
            <person name="Pisabarro A.G."/>
            <person name="Kuo A."/>
            <person name="Tritt A."/>
            <person name="Lipzen A."/>
            <person name="He G."/>
            <person name="Yan M."/>
            <person name="Ng V."/>
            <person name="Cullen D."/>
            <person name="Martin F."/>
            <person name="Rosso M.-N."/>
            <person name="Henrissat B."/>
            <person name="Hibbett D."/>
            <person name="Martinez A.T."/>
            <person name="Grigoriev I.V."/>
        </authorList>
    </citation>
    <scope>NUCLEOTIDE SEQUENCE</scope>
    <source>
        <strain evidence="2">MF-IS2</strain>
    </source>
</reference>
<comment type="caution">
    <text evidence="2">The sequence shown here is derived from an EMBL/GenBank/DDBJ whole genome shotgun (WGS) entry which is preliminary data.</text>
</comment>
<dbReference type="EMBL" id="MU151237">
    <property type="protein sequence ID" value="KAF9446598.1"/>
    <property type="molecule type" value="Genomic_DNA"/>
</dbReference>
<keyword evidence="3" id="KW-1185">Reference proteome</keyword>
<name>A0A9P5X849_9AGAR</name>
<dbReference type="AlphaFoldDB" id="A0A9P5X849"/>
<evidence type="ECO:0000313" key="3">
    <source>
        <dbReference type="Proteomes" id="UP000807342"/>
    </source>
</evidence>
<feature type="region of interest" description="Disordered" evidence="1">
    <location>
        <begin position="1"/>
        <end position="24"/>
    </location>
</feature>